<dbReference type="SUPFAM" id="SSF55681">
    <property type="entry name" value="Class II aaRS and biotin synthetases"/>
    <property type="match status" value="1"/>
</dbReference>
<dbReference type="PANTHER" id="PTHR10745:SF0">
    <property type="entry name" value="GLYCINE--TRNA LIGASE"/>
    <property type="match status" value="1"/>
</dbReference>
<dbReference type="GO" id="GO:0004820">
    <property type="term" value="F:glycine-tRNA ligase activity"/>
    <property type="evidence" value="ECO:0007669"/>
    <property type="project" value="TreeGrafter"/>
</dbReference>
<comment type="caution">
    <text evidence="1">The sequence shown here is derived from an EMBL/GenBank/DDBJ whole genome shotgun (WGS) entry which is preliminary data.</text>
</comment>
<dbReference type="InterPro" id="IPR027031">
    <property type="entry name" value="Gly-tRNA_synthase/POLG2"/>
</dbReference>
<gene>
    <name evidence="1" type="ORF">Tci_401787</name>
</gene>
<organism evidence="1">
    <name type="scientific">Tanacetum cinerariifolium</name>
    <name type="common">Dalmatian daisy</name>
    <name type="synonym">Chrysanthemum cinerariifolium</name>
    <dbReference type="NCBI Taxonomy" id="118510"/>
    <lineage>
        <taxon>Eukaryota</taxon>
        <taxon>Viridiplantae</taxon>
        <taxon>Streptophyta</taxon>
        <taxon>Embryophyta</taxon>
        <taxon>Tracheophyta</taxon>
        <taxon>Spermatophyta</taxon>
        <taxon>Magnoliopsida</taxon>
        <taxon>eudicotyledons</taxon>
        <taxon>Gunneridae</taxon>
        <taxon>Pentapetalae</taxon>
        <taxon>asterids</taxon>
        <taxon>campanulids</taxon>
        <taxon>Asterales</taxon>
        <taxon>Asteraceae</taxon>
        <taxon>Asteroideae</taxon>
        <taxon>Anthemideae</taxon>
        <taxon>Anthemidinae</taxon>
        <taxon>Tanacetum</taxon>
    </lineage>
</organism>
<dbReference type="EMBL" id="BKCJ010167061">
    <property type="protein sequence ID" value="GEY29813.1"/>
    <property type="molecule type" value="Genomic_DNA"/>
</dbReference>
<protein>
    <submittedName>
        <fullName evidence="1">Uncharacterized protein</fullName>
    </submittedName>
</protein>
<dbReference type="GO" id="GO:0005739">
    <property type="term" value="C:mitochondrion"/>
    <property type="evidence" value="ECO:0007669"/>
    <property type="project" value="TreeGrafter"/>
</dbReference>
<sequence>HLIHDDDNIKELQEDDNNAEANCHDYYNIEELNGSNIHGDACTSTTDDTFEDMENENLYNYEDVLVKDEETGVVYIATDLLADKLYDITTETNVYTIREISDLIVEYHIRAPKTNNRLSYVYRLNPLYKASKDPLKTNGLKFPYGVFQVDTDTRPTTTRGKCLFRFKEPKVLQFVYCVNHSDKSHPSYLKVKNLRILMFRTDKQNSGESPELISLQDAVSQGIVSNQVVAYFVGTVYEFYKSIGMGQKLRDYIHADFIKRFLIKKIDERRKIDFYITDKQREHQFADAVHSCKPLSPTKENVSFRP</sequence>
<dbReference type="AlphaFoldDB" id="A0A699HJU1"/>
<proteinExistence type="predicted"/>
<dbReference type="InterPro" id="IPR045864">
    <property type="entry name" value="aa-tRNA-synth_II/BPL/LPL"/>
</dbReference>
<dbReference type="Gene3D" id="3.30.930.10">
    <property type="entry name" value="Bira Bifunctional Protein, Domain 2"/>
    <property type="match status" value="1"/>
</dbReference>
<accession>A0A699HJU1</accession>
<evidence type="ECO:0000313" key="1">
    <source>
        <dbReference type="EMBL" id="GEY29813.1"/>
    </source>
</evidence>
<dbReference type="PANTHER" id="PTHR10745">
    <property type="entry name" value="GLYCYL-TRNA SYNTHETASE/DNA POLYMERASE SUBUNIT GAMMA-2"/>
    <property type="match status" value="1"/>
</dbReference>
<feature type="non-terminal residue" evidence="1">
    <location>
        <position position="1"/>
    </location>
</feature>
<reference evidence="1" key="1">
    <citation type="journal article" date="2019" name="Sci. Rep.">
        <title>Draft genome of Tanacetum cinerariifolium, the natural source of mosquito coil.</title>
        <authorList>
            <person name="Yamashiro T."/>
            <person name="Shiraishi A."/>
            <person name="Satake H."/>
            <person name="Nakayama K."/>
        </authorList>
    </citation>
    <scope>NUCLEOTIDE SEQUENCE</scope>
</reference>
<name>A0A699HJU1_TANCI</name>
<dbReference type="GO" id="GO:0070150">
    <property type="term" value="P:mitochondrial glycyl-tRNA aminoacylation"/>
    <property type="evidence" value="ECO:0007669"/>
    <property type="project" value="TreeGrafter"/>
</dbReference>